<accession>A0A1I2AVP9</accession>
<dbReference type="Proteomes" id="UP000325289">
    <property type="component" value="Unassembled WGS sequence"/>
</dbReference>
<keyword evidence="2" id="KW-1185">Reference proteome</keyword>
<reference evidence="1 2" key="1">
    <citation type="submission" date="2016-10" db="EMBL/GenBank/DDBJ databases">
        <authorList>
            <person name="Varghese N."/>
            <person name="Submissions S."/>
        </authorList>
    </citation>
    <scope>NUCLEOTIDE SEQUENCE [LARGE SCALE GENOMIC DNA]</scope>
    <source>
        <strain evidence="2">YIM D21,KCTC 23444,ACCC 10710</strain>
    </source>
</reference>
<evidence type="ECO:0000313" key="2">
    <source>
        <dbReference type="Proteomes" id="UP000325289"/>
    </source>
</evidence>
<gene>
    <name evidence="1" type="ORF">SAMN04515678_11077</name>
</gene>
<evidence type="ECO:0000313" key="1">
    <source>
        <dbReference type="EMBL" id="SFE47819.1"/>
    </source>
</evidence>
<protein>
    <submittedName>
        <fullName evidence="1">Uncharacterized protein</fullName>
    </submittedName>
</protein>
<dbReference type="EMBL" id="FOMS01000010">
    <property type="protein sequence ID" value="SFE47819.1"/>
    <property type="molecule type" value="Genomic_DNA"/>
</dbReference>
<dbReference type="AlphaFoldDB" id="A0A1I2AVP9"/>
<sequence>MAPRQVRGWKTTQAGLVTAASFRT</sequence>
<proteinExistence type="predicted"/>
<name>A0A1I2AVP9_9RHOB</name>
<organism evidence="1 2">
    <name type="scientific">Roseivivax sediminis</name>
    <dbReference type="NCBI Taxonomy" id="936889"/>
    <lineage>
        <taxon>Bacteria</taxon>
        <taxon>Pseudomonadati</taxon>
        <taxon>Pseudomonadota</taxon>
        <taxon>Alphaproteobacteria</taxon>
        <taxon>Rhodobacterales</taxon>
        <taxon>Roseobacteraceae</taxon>
        <taxon>Roseivivax</taxon>
    </lineage>
</organism>